<feature type="compositionally biased region" description="Basic and acidic residues" evidence="1">
    <location>
        <begin position="460"/>
        <end position="471"/>
    </location>
</feature>
<feature type="compositionally biased region" description="Low complexity" evidence="1">
    <location>
        <begin position="531"/>
        <end position="545"/>
    </location>
</feature>
<evidence type="ECO:0000256" key="1">
    <source>
        <dbReference type="SAM" id="MobiDB-lite"/>
    </source>
</evidence>
<evidence type="ECO:0000313" key="2">
    <source>
        <dbReference type="EMBL" id="RKU42107.1"/>
    </source>
</evidence>
<feature type="compositionally biased region" description="Low complexity" evidence="1">
    <location>
        <begin position="485"/>
        <end position="497"/>
    </location>
</feature>
<feature type="region of interest" description="Disordered" evidence="1">
    <location>
        <begin position="641"/>
        <end position="721"/>
    </location>
</feature>
<sequence length="721" mass="78754">MKRFFKRMTRGQSQSPPRRRHHTSGRRRERRRSMSATPGPSTSRGHDKQVFDDEQEPIQPPIPLAPFPEVINNPLRFAGYRTTSTGEVHPLYVPITPQQDQGQGPAGQSETPQSPSTATVEGESSRRGKSRAEPKAAHAVHFCQQCGNARSKSYHRKNPVAAGSASVASSCSSCRRKNLANVQQATGGYPRHFCAGCGIARSRQYHADHPVAAGETPRPSLCRGCRTQMQRDGQDGDWEDLSEPGEPQPGGAGIGGGVPANAPGSNGATPVVQSASSSHSAGENRTVVVVVQPCSHQQGQQGPSGRRRQVTFAQPEVTGRFDAHADEDYDRSAVPEAYWGEEEEDEVEQSFGHTPNRRRSSFEARPRFDTPPAPFGAASTRSSGGLFSSPEAEETPPPGYEPPKLLTPDEIRRLWAQSPPPQRPQQQQQQQQQEPAGSCYQGSREPGKENSPPSYFGSRESSRGDDRERLESQSGFQRMRDDSRGGSSSKGQQRRPGFAWTEEERARFWAPPKDPELERKMRESTERLMRAAGANNPFASFFAAPRSDGPESKSSDSPNISSTNSRPRSPDFTQGYVPRRPSTSRADDRPNAPDTSSSEAGPSFDHGPPLQDIPIGKRRCGPACNRFCLHRDDFVEREIVEVESGAETETSGPNRKGKGRSTRGEQSRDKRSGRHSTQHATRTGPVLSHNSPHLSPPMTAYPAASPARSTGSAYFSATSEL</sequence>
<name>A0A420Y2K8_9PEZI</name>
<dbReference type="EMBL" id="QVQW01000061">
    <property type="protein sequence ID" value="RKU42107.1"/>
    <property type="molecule type" value="Genomic_DNA"/>
</dbReference>
<keyword evidence="3" id="KW-1185">Reference proteome</keyword>
<accession>A0A420Y2K8</accession>
<feature type="compositionally biased region" description="Low complexity" evidence="1">
    <location>
        <begin position="424"/>
        <end position="435"/>
    </location>
</feature>
<feature type="region of interest" description="Disordered" evidence="1">
    <location>
        <begin position="94"/>
        <end position="137"/>
    </location>
</feature>
<comment type="caution">
    <text evidence="2">The sequence shown here is derived from an EMBL/GenBank/DDBJ whole genome shotgun (WGS) entry which is preliminary data.</text>
</comment>
<feature type="compositionally biased region" description="Polar residues" evidence="1">
    <location>
        <begin position="34"/>
        <end position="43"/>
    </location>
</feature>
<feature type="region of interest" description="Disordered" evidence="1">
    <location>
        <begin position="210"/>
        <end position="283"/>
    </location>
</feature>
<evidence type="ECO:0000313" key="3">
    <source>
        <dbReference type="Proteomes" id="UP000275385"/>
    </source>
</evidence>
<feature type="compositionally biased region" description="Polar residues" evidence="1">
    <location>
        <begin position="707"/>
        <end position="721"/>
    </location>
</feature>
<feature type="compositionally biased region" description="Low complexity" evidence="1">
    <location>
        <begin position="555"/>
        <end position="565"/>
    </location>
</feature>
<feature type="compositionally biased region" description="Gly residues" evidence="1">
    <location>
        <begin position="248"/>
        <end position="258"/>
    </location>
</feature>
<feature type="compositionally biased region" description="Polar residues" evidence="1">
    <location>
        <begin position="266"/>
        <end position="283"/>
    </location>
</feature>
<gene>
    <name evidence="2" type="ORF">DL546_002128</name>
</gene>
<feature type="region of interest" description="Disordered" evidence="1">
    <location>
        <begin position="1"/>
        <end position="69"/>
    </location>
</feature>
<feature type="compositionally biased region" description="Basic and acidic residues" evidence="1">
    <location>
        <begin position="319"/>
        <end position="333"/>
    </location>
</feature>
<protein>
    <submittedName>
        <fullName evidence="2">Uncharacterized protein</fullName>
    </submittedName>
</protein>
<dbReference type="OrthoDB" id="5415512at2759"/>
<feature type="compositionally biased region" description="Basic and acidic residues" evidence="1">
    <location>
        <begin position="502"/>
        <end position="529"/>
    </location>
</feature>
<feature type="compositionally biased region" description="Polar residues" evidence="1">
    <location>
        <begin position="109"/>
        <end position="119"/>
    </location>
</feature>
<organism evidence="2 3">
    <name type="scientific">Coniochaeta pulveracea</name>
    <dbReference type="NCBI Taxonomy" id="177199"/>
    <lineage>
        <taxon>Eukaryota</taxon>
        <taxon>Fungi</taxon>
        <taxon>Dikarya</taxon>
        <taxon>Ascomycota</taxon>
        <taxon>Pezizomycotina</taxon>
        <taxon>Sordariomycetes</taxon>
        <taxon>Sordariomycetidae</taxon>
        <taxon>Coniochaetales</taxon>
        <taxon>Coniochaetaceae</taxon>
        <taxon>Coniochaeta</taxon>
    </lineage>
</organism>
<feature type="compositionally biased region" description="Low complexity" evidence="1">
    <location>
        <begin position="97"/>
        <end position="108"/>
    </location>
</feature>
<dbReference type="STRING" id="177199.A0A420Y2K8"/>
<dbReference type="Proteomes" id="UP000275385">
    <property type="component" value="Unassembled WGS sequence"/>
</dbReference>
<feature type="compositionally biased region" description="Basic and acidic residues" evidence="1">
    <location>
        <begin position="123"/>
        <end position="136"/>
    </location>
</feature>
<proteinExistence type="predicted"/>
<feature type="region of interest" description="Disordered" evidence="1">
    <location>
        <begin position="295"/>
        <end position="622"/>
    </location>
</feature>
<feature type="compositionally biased region" description="Acidic residues" evidence="1">
    <location>
        <begin position="339"/>
        <end position="348"/>
    </location>
</feature>
<reference evidence="2 3" key="1">
    <citation type="submission" date="2018-08" db="EMBL/GenBank/DDBJ databases">
        <title>Draft genome of the lignicolous fungus Coniochaeta pulveracea.</title>
        <authorList>
            <person name="Borstlap C.J."/>
            <person name="De Witt R.N."/>
            <person name="Botha A."/>
            <person name="Volschenk H."/>
        </authorList>
    </citation>
    <scope>NUCLEOTIDE SEQUENCE [LARGE SCALE GENOMIC DNA]</scope>
    <source>
        <strain evidence="2 3">CAB683</strain>
    </source>
</reference>
<feature type="compositionally biased region" description="Basic residues" evidence="1">
    <location>
        <begin position="17"/>
        <end position="33"/>
    </location>
</feature>
<dbReference type="AlphaFoldDB" id="A0A420Y2K8"/>